<accession>A0A6A6U1N4</accession>
<reference evidence="2" key="1">
    <citation type="journal article" date="2020" name="Stud. Mycol.">
        <title>101 Dothideomycetes genomes: a test case for predicting lifestyles and emergence of pathogens.</title>
        <authorList>
            <person name="Haridas S."/>
            <person name="Albert R."/>
            <person name="Binder M."/>
            <person name="Bloem J."/>
            <person name="Labutti K."/>
            <person name="Salamov A."/>
            <person name="Andreopoulos B."/>
            <person name="Baker S."/>
            <person name="Barry K."/>
            <person name="Bills G."/>
            <person name="Bluhm B."/>
            <person name="Cannon C."/>
            <person name="Castanera R."/>
            <person name="Culley D."/>
            <person name="Daum C."/>
            <person name="Ezra D."/>
            <person name="Gonzalez J."/>
            <person name="Henrissat B."/>
            <person name="Kuo A."/>
            <person name="Liang C."/>
            <person name="Lipzen A."/>
            <person name="Lutzoni F."/>
            <person name="Magnuson J."/>
            <person name="Mondo S."/>
            <person name="Nolan M."/>
            <person name="Ohm R."/>
            <person name="Pangilinan J."/>
            <person name="Park H.-J."/>
            <person name="Ramirez L."/>
            <person name="Alfaro M."/>
            <person name="Sun H."/>
            <person name="Tritt A."/>
            <person name="Yoshinaga Y."/>
            <person name="Zwiers L.-H."/>
            <person name="Turgeon B."/>
            <person name="Goodwin S."/>
            <person name="Spatafora J."/>
            <person name="Crous P."/>
            <person name="Grigoriev I."/>
        </authorList>
    </citation>
    <scope>NUCLEOTIDE SEQUENCE</scope>
    <source>
        <strain evidence="2">CBS 115976</strain>
    </source>
</reference>
<sequence>MRLSQVIFAAAMLASSAIATPTDTSIEAILCGTVNGNCYENGCAGDKSPGGITCTAGQWRGCPCGYGCGKNTGKCNANGCNGSGNRCTKNYRGCSCND</sequence>
<keyword evidence="1" id="KW-0732">Signal</keyword>
<dbReference type="Proteomes" id="UP000799302">
    <property type="component" value="Unassembled WGS sequence"/>
</dbReference>
<protein>
    <submittedName>
        <fullName evidence="2">Uncharacterized protein</fullName>
    </submittedName>
</protein>
<feature type="signal peptide" evidence="1">
    <location>
        <begin position="1"/>
        <end position="19"/>
    </location>
</feature>
<name>A0A6A6U1N4_9PEZI</name>
<feature type="chain" id="PRO_5025441637" evidence="1">
    <location>
        <begin position="20"/>
        <end position="98"/>
    </location>
</feature>
<evidence type="ECO:0000313" key="2">
    <source>
        <dbReference type="EMBL" id="KAF2665038.1"/>
    </source>
</evidence>
<gene>
    <name evidence="2" type="ORF">BT63DRAFT_428989</name>
</gene>
<keyword evidence="3" id="KW-1185">Reference proteome</keyword>
<dbReference type="AlphaFoldDB" id="A0A6A6U1N4"/>
<dbReference type="EMBL" id="MU004241">
    <property type="protein sequence ID" value="KAF2665038.1"/>
    <property type="molecule type" value="Genomic_DNA"/>
</dbReference>
<evidence type="ECO:0000256" key="1">
    <source>
        <dbReference type="SAM" id="SignalP"/>
    </source>
</evidence>
<evidence type="ECO:0000313" key="3">
    <source>
        <dbReference type="Proteomes" id="UP000799302"/>
    </source>
</evidence>
<dbReference type="OrthoDB" id="2956254at2759"/>
<proteinExistence type="predicted"/>
<organism evidence="2 3">
    <name type="scientific">Microthyrium microscopicum</name>
    <dbReference type="NCBI Taxonomy" id="703497"/>
    <lineage>
        <taxon>Eukaryota</taxon>
        <taxon>Fungi</taxon>
        <taxon>Dikarya</taxon>
        <taxon>Ascomycota</taxon>
        <taxon>Pezizomycotina</taxon>
        <taxon>Dothideomycetes</taxon>
        <taxon>Dothideomycetes incertae sedis</taxon>
        <taxon>Microthyriales</taxon>
        <taxon>Microthyriaceae</taxon>
        <taxon>Microthyrium</taxon>
    </lineage>
</organism>